<sequence length="59" mass="6447">MSKYPCYKSETGFCKYGGNKSYDYGFVSGTASYCKKAKKWVADLEKCPLSTISAPVSGD</sequence>
<dbReference type="AlphaFoldDB" id="A0A0F9AGG9"/>
<reference evidence="1" key="1">
    <citation type="journal article" date="2015" name="Nature">
        <title>Complex archaea that bridge the gap between prokaryotes and eukaryotes.</title>
        <authorList>
            <person name="Spang A."/>
            <person name="Saw J.H."/>
            <person name="Jorgensen S.L."/>
            <person name="Zaremba-Niedzwiedzka K."/>
            <person name="Martijn J."/>
            <person name="Lind A.E."/>
            <person name="van Eijk R."/>
            <person name="Schleper C."/>
            <person name="Guy L."/>
            <person name="Ettema T.J."/>
        </authorList>
    </citation>
    <scope>NUCLEOTIDE SEQUENCE</scope>
</reference>
<protein>
    <submittedName>
        <fullName evidence="1">Uncharacterized protein</fullName>
    </submittedName>
</protein>
<gene>
    <name evidence="1" type="ORF">LCGC14_2653580</name>
</gene>
<organism evidence="1">
    <name type="scientific">marine sediment metagenome</name>
    <dbReference type="NCBI Taxonomy" id="412755"/>
    <lineage>
        <taxon>unclassified sequences</taxon>
        <taxon>metagenomes</taxon>
        <taxon>ecological metagenomes</taxon>
    </lineage>
</organism>
<evidence type="ECO:0000313" key="1">
    <source>
        <dbReference type="EMBL" id="KKK97355.1"/>
    </source>
</evidence>
<accession>A0A0F9AGG9</accession>
<proteinExistence type="predicted"/>
<name>A0A0F9AGG9_9ZZZZ</name>
<dbReference type="EMBL" id="LAZR01046088">
    <property type="protein sequence ID" value="KKK97355.1"/>
    <property type="molecule type" value="Genomic_DNA"/>
</dbReference>
<comment type="caution">
    <text evidence="1">The sequence shown here is derived from an EMBL/GenBank/DDBJ whole genome shotgun (WGS) entry which is preliminary data.</text>
</comment>